<accession>G2XWJ0</accession>
<dbReference type="InParanoid" id="G2XWJ0"/>
<proteinExistence type="predicted"/>
<sequence length="58" mass="6680">MAVKLSYATRAKYMVTSYGIHSRRVNFVKSLLVTLSRTLRHTSRRNIETVAIVGHFIE</sequence>
<organism evidence="1 2">
    <name type="scientific">Botryotinia fuckeliana (strain T4)</name>
    <name type="common">Noble rot fungus</name>
    <name type="synonym">Botrytis cinerea</name>
    <dbReference type="NCBI Taxonomy" id="999810"/>
    <lineage>
        <taxon>Eukaryota</taxon>
        <taxon>Fungi</taxon>
        <taxon>Dikarya</taxon>
        <taxon>Ascomycota</taxon>
        <taxon>Pezizomycotina</taxon>
        <taxon>Leotiomycetes</taxon>
        <taxon>Helotiales</taxon>
        <taxon>Sclerotiniaceae</taxon>
        <taxon>Botrytis</taxon>
    </lineage>
</organism>
<evidence type="ECO:0000313" key="2">
    <source>
        <dbReference type="Proteomes" id="UP000008177"/>
    </source>
</evidence>
<dbReference type="HOGENOM" id="CLU_2978840_0_0_1"/>
<name>G2XWJ0_BOTF4</name>
<gene>
    <name evidence="1" type="ORF">BofuT4_uP052090.1</name>
</gene>
<evidence type="ECO:0000313" key="1">
    <source>
        <dbReference type="EMBL" id="CCD44860.1"/>
    </source>
</evidence>
<dbReference type="AlphaFoldDB" id="G2XWJ0"/>
<protein>
    <submittedName>
        <fullName evidence="1">Uncharacterized protein</fullName>
    </submittedName>
</protein>
<dbReference type="Proteomes" id="UP000008177">
    <property type="component" value="Unplaced contigs"/>
</dbReference>
<dbReference type="EMBL" id="FQ790272">
    <property type="protein sequence ID" value="CCD44860.1"/>
    <property type="molecule type" value="Genomic_DNA"/>
</dbReference>
<reference evidence="2" key="1">
    <citation type="journal article" date="2011" name="PLoS Genet.">
        <title>Genomic analysis of the necrotrophic fungal pathogens Sclerotinia sclerotiorum and Botrytis cinerea.</title>
        <authorList>
            <person name="Amselem J."/>
            <person name="Cuomo C.A."/>
            <person name="van Kan J.A."/>
            <person name="Viaud M."/>
            <person name="Benito E.P."/>
            <person name="Couloux A."/>
            <person name="Coutinho P.M."/>
            <person name="de Vries R.P."/>
            <person name="Dyer P.S."/>
            <person name="Fillinger S."/>
            <person name="Fournier E."/>
            <person name="Gout L."/>
            <person name="Hahn M."/>
            <person name="Kohn L."/>
            <person name="Lapalu N."/>
            <person name="Plummer K.M."/>
            <person name="Pradier J.M."/>
            <person name="Quevillon E."/>
            <person name="Sharon A."/>
            <person name="Simon A."/>
            <person name="ten Have A."/>
            <person name="Tudzynski B."/>
            <person name="Tudzynski P."/>
            <person name="Wincker P."/>
            <person name="Andrew M."/>
            <person name="Anthouard V."/>
            <person name="Beever R.E."/>
            <person name="Beffa R."/>
            <person name="Benoit I."/>
            <person name="Bouzid O."/>
            <person name="Brault B."/>
            <person name="Chen Z."/>
            <person name="Choquer M."/>
            <person name="Collemare J."/>
            <person name="Cotton P."/>
            <person name="Danchin E.G."/>
            <person name="Da Silva C."/>
            <person name="Gautier A."/>
            <person name="Giraud C."/>
            <person name="Giraud T."/>
            <person name="Gonzalez C."/>
            <person name="Grossetete S."/>
            <person name="Guldener U."/>
            <person name="Henrissat B."/>
            <person name="Howlett B.J."/>
            <person name="Kodira C."/>
            <person name="Kretschmer M."/>
            <person name="Lappartient A."/>
            <person name="Leroch M."/>
            <person name="Levis C."/>
            <person name="Mauceli E."/>
            <person name="Neuveglise C."/>
            <person name="Oeser B."/>
            <person name="Pearson M."/>
            <person name="Poulain J."/>
            <person name="Poussereau N."/>
            <person name="Quesneville H."/>
            <person name="Rascle C."/>
            <person name="Schumacher J."/>
            <person name="Segurens B."/>
            <person name="Sexton A."/>
            <person name="Silva E."/>
            <person name="Sirven C."/>
            <person name="Soanes D.M."/>
            <person name="Talbot N.J."/>
            <person name="Templeton M."/>
            <person name="Yandava C."/>
            <person name="Yarden O."/>
            <person name="Zeng Q."/>
            <person name="Rollins J.A."/>
            <person name="Lebrun M.H."/>
            <person name="Dickman M."/>
        </authorList>
    </citation>
    <scope>NUCLEOTIDE SEQUENCE [LARGE SCALE GENOMIC DNA]</scope>
    <source>
        <strain evidence="2">T4</strain>
    </source>
</reference>